<name>A0ABW5XD84_9FLAO</name>
<dbReference type="SUPFAM" id="SSF47226">
    <property type="entry name" value="Histidine-containing phosphotransfer domain, HPT domain"/>
    <property type="match status" value="1"/>
</dbReference>
<dbReference type="InterPro" id="IPR008207">
    <property type="entry name" value="Sig_transdc_His_kin_Hpt_dom"/>
</dbReference>
<evidence type="ECO:0000259" key="2">
    <source>
        <dbReference type="PROSITE" id="PS50894"/>
    </source>
</evidence>
<protein>
    <submittedName>
        <fullName evidence="3">Hpt domain-containing protein</fullName>
    </submittedName>
</protein>
<comment type="caution">
    <text evidence="3">The sequence shown here is derived from an EMBL/GenBank/DDBJ whole genome shotgun (WGS) entry which is preliminary data.</text>
</comment>
<keyword evidence="1" id="KW-0597">Phosphoprotein</keyword>
<accession>A0ABW5XD84</accession>
<evidence type="ECO:0000313" key="3">
    <source>
        <dbReference type="EMBL" id="MFD2835378.1"/>
    </source>
</evidence>
<dbReference type="RefSeq" id="WP_251741131.1">
    <property type="nucleotide sequence ID" value="NZ_JBHUOJ010000039.1"/>
</dbReference>
<reference evidence="4" key="1">
    <citation type="journal article" date="2019" name="Int. J. Syst. Evol. Microbiol.">
        <title>The Global Catalogue of Microorganisms (GCM) 10K type strain sequencing project: providing services to taxonomists for standard genome sequencing and annotation.</title>
        <authorList>
            <consortium name="The Broad Institute Genomics Platform"/>
            <consortium name="The Broad Institute Genome Sequencing Center for Infectious Disease"/>
            <person name="Wu L."/>
            <person name="Ma J."/>
        </authorList>
    </citation>
    <scope>NUCLEOTIDE SEQUENCE [LARGE SCALE GENOMIC DNA]</scope>
    <source>
        <strain evidence="4">KCTC 52925</strain>
    </source>
</reference>
<evidence type="ECO:0000313" key="4">
    <source>
        <dbReference type="Proteomes" id="UP001597438"/>
    </source>
</evidence>
<gene>
    <name evidence="3" type="ORF">ACFSYS_18950</name>
</gene>
<proteinExistence type="predicted"/>
<feature type="domain" description="HPt" evidence="2">
    <location>
        <begin position="18"/>
        <end position="107"/>
    </location>
</feature>
<dbReference type="PROSITE" id="PS50894">
    <property type="entry name" value="HPT"/>
    <property type="match status" value="1"/>
</dbReference>
<keyword evidence="4" id="KW-1185">Reference proteome</keyword>
<feature type="modified residue" description="Phosphohistidine" evidence="1">
    <location>
        <position position="57"/>
    </location>
</feature>
<dbReference type="EMBL" id="JBHUOJ010000039">
    <property type="protein sequence ID" value="MFD2835378.1"/>
    <property type="molecule type" value="Genomic_DNA"/>
</dbReference>
<organism evidence="3 4">
    <name type="scientific">Christiangramia antarctica</name>
    <dbReference type="NCBI Taxonomy" id="2058158"/>
    <lineage>
        <taxon>Bacteria</taxon>
        <taxon>Pseudomonadati</taxon>
        <taxon>Bacteroidota</taxon>
        <taxon>Flavobacteriia</taxon>
        <taxon>Flavobacteriales</taxon>
        <taxon>Flavobacteriaceae</taxon>
        <taxon>Christiangramia</taxon>
    </lineage>
</organism>
<dbReference type="InterPro" id="IPR036641">
    <property type="entry name" value="HPT_dom_sf"/>
</dbReference>
<dbReference type="Proteomes" id="UP001597438">
    <property type="component" value="Unassembled WGS sequence"/>
</dbReference>
<evidence type="ECO:0000256" key="1">
    <source>
        <dbReference type="PROSITE-ProRule" id="PRU00110"/>
    </source>
</evidence>
<sequence>MIEEHPNLIQVNEICGSNIDFKTKLIYILKSELISEIDTYQKNLSLNNYIECAENVHKLKHKISILGLEKSYEIAVFFEEDLRKSNLKRKVEFDEILNSMLAFTADL</sequence>